<dbReference type="CDD" id="cd02440">
    <property type="entry name" value="AdoMet_MTases"/>
    <property type="match status" value="1"/>
</dbReference>
<keyword evidence="2" id="KW-0808">Transferase</keyword>
<name>A0A5C4N148_9RHOB</name>
<dbReference type="PANTHER" id="PTHR43591">
    <property type="entry name" value="METHYLTRANSFERASE"/>
    <property type="match status" value="1"/>
</dbReference>
<dbReference type="EMBL" id="VDFU01000008">
    <property type="protein sequence ID" value="TNC50142.1"/>
    <property type="molecule type" value="Genomic_DNA"/>
</dbReference>
<dbReference type="PANTHER" id="PTHR43591:SF24">
    <property type="entry name" value="2-METHOXY-6-POLYPRENYL-1,4-BENZOQUINOL METHYLASE, MITOCHONDRIAL"/>
    <property type="match status" value="1"/>
</dbReference>
<protein>
    <submittedName>
        <fullName evidence="2">Methyltransferase domain-containing protein</fullName>
    </submittedName>
</protein>
<dbReference type="GO" id="GO:0032259">
    <property type="term" value="P:methylation"/>
    <property type="evidence" value="ECO:0007669"/>
    <property type="project" value="UniProtKB-KW"/>
</dbReference>
<dbReference type="SUPFAM" id="SSF53335">
    <property type="entry name" value="S-adenosyl-L-methionine-dependent methyltransferases"/>
    <property type="match status" value="1"/>
</dbReference>
<keyword evidence="3" id="KW-1185">Reference proteome</keyword>
<proteinExistence type="predicted"/>
<dbReference type="Pfam" id="PF13649">
    <property type="entry name" value="Methyltransf_25"/>
    <property type="match status" value="1"/>
</dbReference>
<keyword evidence="2" id="KW-0489">Methyltransferase</keyword>
<organism evidence="2 3">
    <name type="scientific">Rubellimicrobium rubrum</name>
    <dbReference type="NCBI Taxonomy" id="2585369"/>
    <lineage>
        <taxon>Bacteria</taxon>
        <taxon>Pseudomonadati</taxon>
        <taxon>Pseudomonadota</taxon>
        <taxon>Alphaproteobacteria</taxon>
        <taxon>Rhodobacterales</taxon>
        <taxon>Roseobacteraceae</taxon>
        <taxon>Rubellimicrobium</taxon>
    </lineage>
</organism>
<dbReference type="RefSeq" id="WP_139076466.1">
    <property type="nucleotide sequence ID" value="NZ_VDFU01000008.1"/>
</dbReference>
<dbReference type="InterPro" id="IPR041698">
    <property type="entry name" value="Methyltransf_25"/>
</dbReference>
<evidence type="ECO:0000313" key="3">
    <source>
        <dbReference type="Proteomes" id="UP000305887"/>
    </source>
</evidence>
<dbReference type="InterPro" id="IPR029063">
    <property type="entry name" value="SAM-dependent_MTases_sf"/>
</dbReference>
<evidence type="ECO:0000259" key="1">
    <source>
        <dbReference type="Pfam" id="PF13649"/>
    </source>
</evidence>
<dbReference type="OrthoDB" id="9777638at2"/>
<reference evidence="2 3" key="1">
    <citation type="submission" date="2019-06" db="EMBL/GenBank/DDBJ databases">
        <title>YIM 131921 draft genome.</title>
        <authorList>
            <person name="Jiang L."/>
        </authorList>
    </citation>
    <scope>NUCLEOTIDE SEQUENCE [LARGE SCALE GENOMIC DNA]</scope>
    <source>
        <strain evidence="2 3">YIM 131921</strain>
    </source>
</reference>
<dbReference type="GO" id="GO:0008168">
    <property type="term" value="F:methyltransferase activity"/>
    <property type="evidence" value="ECO:0007669"/>
    <property type="project" value="UniProtKB-KW"/>
</dbReference>
<dbReference type="AlphaFoldDB" id="A0A5C4N148"/>
<evidence type="ECO:0000313" key="2">
    <source>
        <dbReference type="EMBL" id="TNC50142.1"/>
    </source>
</evidence>
<gene>
    <name evidence="2" type="ORF">FHG66_09280</name>
</gene>
<feature type="domain" description="Methyltransferase" evidence="1">
    <location>
        <begin position="53"/>
        <end position="148"/>
    </location>
</feature>
<comment type="caution">
    <text evidence="2">The sequence shown here is derived from an EMBL/GenBank/DDBJ whole genome shotgun (WGS) entry which is preliminary data.</text>
</comment>
<dbReference type="Proteomes" id="UP000305887">
    <property type="component" value="Unassembled WGS sequence"/>
</dbReference>
<sequence length="284" mass="29821">MTTASAGNAAQAEYWSSPSGRLWIDHEAALDATLEPALAVLMEAAAPHRGEEVLDVGCGTGASTLRLAELVGAGHVTALDIAEPLLARARERAERAGHGSIRFLRADAQTHDLGPGRFDLILSRFGVMFFEDTVAAFRNLGRVLRPGGRIAVVAWAGVEQNPWFLIPQAAAVERLGSPPAIEPGAPGPLAFADRDHVVALLRAAGLTDVRSQERHVMLTPPGDVQSVARLTSRVGPAARILRLREGSGDDVAAIESAVAERLGGFESGGTVRVPATLNLFLASA</sequence>
<dbReference type="Gene3D" id="3.40.50.150">
    <property type="entry name" value="Vaccinia Virus protein VP39"/>
    <property type="match status" value="1"/>
</dbReference>
<accession>A0A5C4N148</accession>